<sequence length="83" mass="9272">MAPQSLHHNSLTFRSVSVLSSSSPSRHALPSTVAAITPKQGLFAQFKDVMFQENVLKVHYDLADGWYGNVVYFVKNVTSLYLQ</sequence>
<dbReference type="Proteomes" id="UP000266723">
    <property type="component" value="Unassembled WGS sequence"/>
</dbReference>
<dbReference type="EMBL" id="QGKV02000832">
    <property type="protein sequence ID" value="KAF3547702.1"/>
    <property type="molecule type" value="Genomic_DNA"/>
</dbReference>
<comment type="caution">
    <text evidence="1">The sequence shown here is derived from an EMBL/GenBank/DDBJ whole genome shotgun (WGS) entry which is preliminary data.</text>
</comment>
<evidence type="ECO:0000313" key="2">
    <source>
        <dbReference type="Proteomes" id="UP000266723"/>
    </source>
</evidence>
<proteinExistence type="predicted"/>
<accession>A0ABQ7C7W9</accession>
<gene>
    <name evidence="1" type="ORF">DY000_02004942</name>
</gene>
<name>A0ABQ7C7W9_BRACR</name>
<organism evidence="1 2">
    <name type="scientific">Brassica cretica</name>
    <name type="common">Mustard</name>
    <dbReference type="NCBI Taxonomy" id="69181"/>
    <lineage>
        <taxon>Eukaryota</taxon>
        <taxon>Viridiplantae</taxon>
        <taxon>Streptophyta</taxon>
        <taxon>Embryophyta</taxon>
        <taxon>Tracheophyta</taxon>
        <taxon>Spermatophyta</taxon>
        <taxon>Magnoliopsida</taxon>
        <taxon>eudicotyledons</taxon>
        <taxon>Gunneridae</taxon>
        <taxon>Pentapetalae</taxon>
        <taxon>rosids</taxon>
        <taxon>malvids</taxon>
        <taxon>Brassicales</taxon>
        <taxon>Brassicaceae</taxon>
        <taxon>Brassiceae</taxon>
        <taxon>Brassica</taxon>
    </lineage>
</organism>
<evidence type="ECO:0000313" key="1">
    <source>
        <dbReference type="EMBL" id="KAF3547702.1"/>
    </source>
</evidence>
<reference evidence="1 2" key="1">
    <citation type="journal article" date="2020" name="BMC Genomics">
        <title>Intraspecific diversification of the crop wild relative Brassica cretica Lam. using demographic model selection.</title>
        <authorList>
            <person name="Kioukis A."/>
            <person name="Michalopoulou V.A."/>
            <person name="Briers L."/>
            <person name="Pirintsos S."/>
            <person name="Studholme D.J."/>
            <person name="Pavlidis P."/>
            <person name="Sarris P.F."/>
        </authorList>
    </citation>
    <scope>NUCLEOTIDE SEQUENCE [LARGE SCALE GENOMIC DNA]</scope>
    <source>
        <strain evidence="2">cv. PFS-1207/04</strain>
    </source>
</reference>
<protein>
    <submittedName>
        <fullName evidence="1">Uncharacterized protein</fullName>
    </submittedName>
</protein>
<keyword evidence="2" id="KW-1185">Reference proteome</keyword>